<evidence type="ECO:0000313" key="2">
    <source>
        <dbReference type="Proteomes" id="UP001159363"/>
    </source>
</evidence>
<protein>
    <submittedName>
        <fullName evidence="1">Uncharacterized protein</fullName>
    </submittedName>
</protein>
<name>A0ABQ9I6L5_9NEOP</name>
<dbReference type="Proteomes" id="UP001159363">
    <property type="component" value="Chromosome 2"/>
</dbReference>
<accession>A0ABQ9I6L5</accession>
<gene>
    <name evidence="1" type="ORF">PR048_004871</name>
</gene>
<dbReference type="EMBL" id="JARBHB010000002">
    <property type="protein sequence ID" value="KAJ8892291.1"/>
    <property type="molecule type" value="Genomic_DNA"/>
</dbReference>
<sequence>MNTDLENIVKWSRCKRLQINAHKTQYVIIGLKKKIKSTIDPKNITAFIISGQKIGISIHLQIKVLNSKTILLSQIMSIVSAKTCEFFFTHTYTNCLYSHLYSQVYITAMFSIVISQVTYLQSCSSCKTFFTLHIQLKIVEHMSSYYEKFESLTLDDRRNLHSLIWLKKFNYFSQSFTASNARFWNDLPSNFNDCPNDNNFKIMLKIHLSHEKFRK</sequence>
<keyword evidence="2" id="KW-1185">Reference proteome</keyword>
<organism evidence="1 2">
    <name type="scientific">Dryococelus australis</name>
    <dbReference type="NCBI Taxonomy" id="614101"/>
    <lineage>
        <taxon>Eukaryota</taxon>
        <taxon>Metazoa</taxon>
        <taxon>Ecdysozoa</taxon>
        <taxon>Arthropoda</taxon>
        <taxon>Hexapoda</taxon>
        <taxon>Insecta</taxon>
        <taxon>Pterygota</taxon>
        <taxon>Neoptera</taxon>
        <taxon>Polyneoptera</taxon>
        <taxon>Phasmatodea</taxon>
        <taxon>Verophasmatodea</taxon>
        <taxon>Anareolatae</taxon>
        <taxon>Phasmatidae</taxon>
        <taxon>Eurycanthinae</taxon>
        <taxon>Dryococelus</taxon>
    </lineage>
</organism>
<reference evidence="1 2" key="1">
    <citation type="submission" date="2023-02" db="EMBL/GenBank/DDBJ databases">
        <title>LHISI_Scaffold_Assembly.</title>
        <authorList>
            <person name="Stuart O.P."/>
            <person name="Cleave R."/>
            <person name="Magrath M.J.L."/>
            <person name="Mikheyev A.S."/>
        </authorList>
    </citation>
    <scope>NUCLEOTIDE SEQUENCE [LARGE SCALE GENOMIC DNA]</scope>
    <source>
        <strain evidence="1">Daus_M_001</strain>
        <tissue evidence="1">Leg muscle</tissue>
    </source>
</reference>
<proteinExistence type="predicted"/>
<evidence type="ECO:0000313" key="1">
    <source>
        <dbReference type="EMBL" id="KAJ8892291.1"/>
    </source>
</evidence>
<comment type="caution">
    <text evidence="1">The sequence shown here is derived from an EMBL/GenBank/DDBJ whole genome shotgun (WGS) entry which is preliminary data.</text>
</comment>